<dbReference type="SUPFAM" id="SSF69304">
    <property type="entry name" value="Tricorn protease N-terminal domain"/>
    <property type="match status" value="1"/>
</dbReference>
<reference evidence="2" key="2">
    <citation type="submission" date="2019-10" db="EMBL/GenBank/DDBJ databases">
        <title>A de novo genome assembly of a pear dwarfing rootstock.</title>
        <authorList>
            <person name="Wang F."/>
            <person name="Wang J."/>
            <person name="Li S."/>
            <person name="Zhang Y."/>
            <person name="Fang M."/>
            <person name="Ma L."/>
            <person name="Zhao Y."/>
            <person name="Jiang S."/>
        </authorList>
    </citation>
    <scope>NUCLEOTIDE SEQUENCE [LARGE SCALE GENOMIC DNA]</scope>
</reference>
<keyword evidence="2" id="KW-1185">Reference proteome</keyword>
<evidence type="ECO:0000313" key="1">
    <source>
        <dbReference type="EMBL" id="KAB2602659.1"/>
    </source>
</evidence>
<comment type="caution">
    <text evidence="1">The sequence shown here is derived from an EMBL/GenBank/DDBJ whole genome shotgun (WGS) entry which is preliminary data.</text>
</comment>
<name>A0A5N5FHQ3_9ROSA</name>
<gene>
    <name evidence="1" type="ORF">D8674_003664</name>
</gene>
<sequence length="164" mass="18689">MKLFDVESKTFEPMTEILNPNCHHYSPFVSSDSEFLGYHRFWGDSTKWGEFDSTIPYIERVSSPIEQLQMLRIQGSFPTFSPSGDLIAYNQDLDGNSGINVIKSDGSNHWSLIKGRATFYNAWSPTKKSWRGGPMMGMEGCRVGKTKGSGLYIYIYIYIILLFN</sequence>
<organism evidence="1 2">
    <name type="scientific">Pyrus ussuriensis x Pyrus communis</name>
    <dbReference type="NCBI Taxonomy" id="2448454"/>
    <lineage>
        <taxon>Eukaryota</taxon>
        <taxon>Viridiplantae</taxon>
        <taxon>Streptophyta</taxon>
        <taxon>Embryophyta</taxon>
        <taxon>Tracheophyta</taxon>
        <taxon>Spermatophyta</taxon>
        <taxon>Magnoliopsida</taxon>
        <taxon>eudicotyledons</taxon>
        <taxon>Gunneridae</taxon>
        <taxon>Pentapetalae</taxon>
        <taxon>rosids</taxon>
        <taxon>fabids</taxon>
        <taxon>Rosales</taxon>
        <taxon>Rosaceae</taxon>
        <taxon>Amygdaloideae</taxon>
        <taxon>Maleae</taxon>
        <taxon>Pyrus</taxon>
    </lineage>
</organism>
<evidence type="ECO:0000313" key="2">
    <source>
        <dbReference type="Proteomes" id="UP000327157"/>
    </source>
</evidence>
<accession>A0A5N5FHQ3</accession>
<dbReference type="EMBL" id="SMOL01000695">
    <property type="protein sequence ID" value="KAB2602659.1"/>
    <property type="molecule type" value="Genomic_DNA"/>
</dbReference>
<reference evidence="1 2" key="3">
    <citation type="submission" date="2019-11" db="EMBL/GenBank/DDBJ databases">
        <title>A de novo genome assembly of a pear dwarfing rootstock.</title>
        <authorList>
            <person name="Wang F."/>
            <person name="Wang J."/>
            <person name="Li S."/>
            <person name="Zhang Y."/>
            <person name="Fang M."/>
            <person name="Ma L."/>
            <person name="Zhao Y."/>
            <person name="Jiang S."/>
        </authorList>
    </citation>
    <scope>NUCLEOTIDE SEQUENCE [LARGE SCALE GENOMIC DNA]</scope>
    <source>
        <strain evidence="1">S2</strain>
        <tissue evidence="1">Leaf</tissue>
    </source>
</reference>
<protein>
    <submittedName>
        <fullName evidence="1">Uncharacterized protein</fullName>
    </submittedName>
</protein>
<dbReference type="Gene3D" id="2.120.10.30">
    <property type="entry name" value="TolB, C-terminal domain"/>
    <property type="match status" value="1"/>
</dbReference>
<dbReference type="PANTHER" id="PTHR32161:SF9">
    <property type="entry name" value="TOLB PROTEIN-LIKE PROTEIN"/>
    <property type="match status" value="1"/>
</dbReference>
<dbReference type="Proteomes" id="UP000327157">
    <property type="component" value="Chromosome 10"/>
</dbReference>
<dbReference type="InterPro" id="IPR011042">
    <property type="entry name" value="6-blade_b-propeller_TolB-like"/>
</dbReference>
<dbReference type="OrthoDB" id="43744at2759"/>
<dbReference type="PANTHER" id="PTHR32161">
    <property type="entry name" value="DPP6 N-TERMINAL DOMAIN-LIKE PROTEIN"/>
    <property type="match status" value="1"/>
</dbReference>
<reference evidence="1 2" key="1">
    <citation type="submission" date="2019-09" db="EMBL/GenBank/DDBJ databases">
        <authorList>
            <person name="Ou C."/>
        </authorList>
    </citation>
    <scope>NUCLEOTIDE SEQUENCE [LARGE SCALE GENOMIC DNA]</scope>
    <source>
        <strain evidence="1">S2</strain>
        <tissue evidence="1">Leaf</tissue>
    </source>
</reference>
<proteinExistence type="predicted"/>
<dbReference type="AlphaFoldDB" id="A0A5N5FHQ3"/>